<dbReference type="KEGG" id="cbar:PATL70BA_3264"/>
<feature type="transmembrane region" description="Helical" evidence="1">
    <location>
        <begin position="216"/>
        <end position="236"/>
    </location>
</feature>
<evidence type="ECO:0000313" key="2">
    <source>
        <dbReference type="EMBL" id="VDN49189.1"/>
    </source>
</evidence>
<keyword evidence="1" id="KW-0472">Membrane</keyword>
<feature type="transmembrane region" description="Helical" evidence="1">
    <location>
        <begin position="32"/>
        <end position="54"/>
    </location>
</feature>
<feature type="transmembrane region" description="Helical" evidence="1">
    <location>
        <begin position="60"/>
        <end position="78"/>
    </location>
</feature>
<feature type="transmembrane region" description="Helical" evidence="1">
    <location>
        <begin position="99"/>
        <end position="122"/>
    </location>
</feature>
<organism evidence="2 3">
    <name type="scientific">Petrocella atlantisensis</name>
    <dbReference type="NCBI Taxonomy" id="2173034"/>
    <lineage>
        <taxon>Bacteria</taxon>
        <taxon>Bacillati</taxon>
        <taxon>Bacillota</taxon>
        <taxon>Clostridia</taxon>
        <taxon>Lachnospirales</taxon>
        <taxon>Vallitaleaceae</taxon>
        <taxon>Petrocella</taxon>
    </lineage>
</organism>
<keyword evidence="3" id="KW-1185">Reference proteome</keyword>
<keyword evidence="1" id="KW-1133">Transmembrane helix</keyword>
<dbReference type="PANTHER" id="PTHR36111">
    <property type="entry name" value="INNER MEMBRANE PROTEIN-RELATED"/>
    <property type="match status" value="1"/>
</dbReference>
<name>A0A3P7SBV9_9FIRM</name>
<dbReference type="Pfam" id="PF04474">
    <property type="entry name" value="DUF554"/>
    <property type="match status" value="1"/>
</dbReference>
<proteinExistence type="predicted"/>
<keyword evidence="1" id="KW-0812">Transmembrane</keyword>
<dbReference type="OrthoDB" id="9797976at2"/>
<dbReference type="PANTHER" id="PTHR36111:SF2">
    <property type="entry name" value="INNER MEMBRANE PROTEIN"/>
    <property type="match status" value="1"/>
</dbReference>
<sequence length="237" mass="25331">MLGTYVNAGVILLGSIIGILVKNGLKDRYKWIVMHGVGLSVMFIGIATTLNGMMNGGEPILFIISLVLGGIFGEWVNIEKRLEQLGLFLQSKVGNGEHNIAQGFVTASLLFCVGTMAILGSLESGLRGNHDMLYAKSVLDGVTSIILTSSLGIGVIFSSVSVLLYQGAIVIFASRLEPVLTGEVIREISIIGGILIFSLGLSLLEIKKVKTANLLPAILIPPIYFMLILPLIEMLFA</sequence>
<evidence type="ECO:0000313" key="3">
    <source>
        <dbReference type="Proteomes" id="UP000279029"/>
    </source>
</evidence>
<dbReference type="AlphaFoldDB" id="A0A3P7SBV9"/>
<feature type="transmembrane region" description="Helical" evidence="1">
    <location>
        <begin position="6"/>
        <end position="25"/>
    </location>
</feature>
<accession>A0A3P7SBV9</accession>
<feature type="transmembrane region" description="Helical" evidence="1">
    <location>
        <begin position="142"/>
        <end position="172"/>
    </location>
</feature>
<evidence type="ECO:0000256" key="1">
    <source>
        <dbReference type="SAM" id="Phobius"/>
    </source>
</evidence>
<dbReference type="Proteomes" id="UP000279029">
    <property type="component" value="Chromosome"/>
</dbReference>
<dbReference type="EMBL" id="LR130778">
    <property type="protein sequence ID" value="VDN49189.1"/>
    <property type="molecule type" value="Genomic_DNA"/>
</dbReference>
<dbReference type="InterPro" id="IPR007563">
    <property type="entry name" value="DUF554"/>
</dbReference>
<protein>
    <submittedName>
        <fullName evidence="2">Putative integral inner membrane protein</fullName>
    </submittedName>
</protein>
<feature type="transmembrane region" description="Helical" evidence="1">
    <location>
        <begin position="184"/>
        <end position="204"/>
    </location>
</feature>
<reference evidence="2 3" key="1">
    <citation type="submission" date="2018-09" db="EMBL/GenBank/DDBJ databases">
        <authorList>
            <person name="Postec A."/>
        </authorList>
    </citation>
    <scope>NUCLEOTIDE SEQUENCE [LARGE SCALE GENOMIC DNA]</scope>
    <source>
        <strain evidence="2">70B-A</strain>
    </source>
</reference>
<gene>
    <name evidence="2" type="primary">ydfK</name>
    <name evidence="2" type="ORF">PATL70BA_3264</name>
</gene>